<evidence type="ECO:0000256" key="1">
    <source>
        <dbReference type="ARBA" id="ARBA00008361"/>
    </source>
</evidence>
<protein>
    <recommendedName>
        <fullName evidence="6">RNA methyltransferase</fullName>
        <ecNumber evidence="6">2.1.1.-</ecNumber>
    </recommendedName>
</protein>
<keyword evidence="2 6" id="KW-0489">Methyltransferase</keyword>
<dbReference type="AlphaFoldDB" id="A0A1X2HUV5"/>
<feature type="domain" description="Bin3-type SAM" evidence="8">
    <location>
        <begin position="82"/>
        <end position="315"/>
    </location>
</feature>
<dbReference type="GO" id="GO:0008171">
    <property type="term" value="F:O-methyltransferase activity"/>
    <property type="evidence" value="ECO:0007669"/>
    <property type="project" value="UniProtKB-UniRule"/>
</dbReference>
<dbReference type="InterPro" id="IPR024160">
    <property type="entry name" value="BIN3_SAM-bd_dom"/>
</dbReference>
<dbReference type="FunCoup" id="A0A1X2HUV5">
    <property type="interactions" value="17"/>
</dbReference>
<dbReference type="EMBL" id="MCGN01000001">
    <property type="protein sequence ID" value="ORZ03311.1"/>
    <property type="molecule type" value="Genomic_DNA"/>
</dbReference>
<evidence type="ECO:0000256" key="5">
    <source>
        <dbReference type="PROSITE-ProRule" id="PRU00848"/>
    </source>
</evidence>
<organism evidence="9 10">
    <name type="scientific">Syncephalastrum racemosum</name>
    <name type="common">Filamentous fungus</name>
    <dbReference type="NCBI Taxonomy" id="13706"/>
    <lineage>
        <taxon>Eukaryota</taxon>
        <taxon>Fungi</taxon>
        <taxon>Fungi incertae sedis</taxon>
        <taxon>Mucoromycota</taxon>
        <taxon>Mucoromycotina</taxon>
        <taxon>Mucoromycetes</taxon>
        <taxon>Mucorales</taxon>
        <taxon>Syncephalastraceae</taxon>
        <taxon>Syncephalastrum</taxon>
    </lineage>
</organism>
<dbReference type="InterPro" id="IPR039772">
    <property type="entry name" value="Bin3-like"/>
</dbReference>
<dbReference type="OMA" id="KWIHLFH"/>
<evidence type="ECO:0000256" key="7">
    <source>
        <dbReference type="SAM" id="MobiDB-lite"/>
    </source>
</evidence>
<dbReference type="PANTHER" id="PTHR12315">
    <property type="entry name" value="BICOID-INTERACTING PROTEIN RELATED"/>
    <property type="match status" value="1"/>
</dbReference>
<dbReference type="CDD" id="cd02440">
    <property type="entry name" value="AdoMet_MTases"/>
    <property type="match status" value="1"/>
</dbReference>
<dbReference type="EC" id="2.1.1.-" evidence="6"/>
<dbReference type="GO" id="GO:0017069">
    <property type="term" value="F:snRNA binding"/>
    <property type="evidence" value="ECO:0007669"/>
    <property type="project" value="TreeGrafter"/>
</dbReference>
<evidence type="ECO:0000313" key="9">
    <source>
        <dbReference type="EMBL" id="ORZ03311.1"/>
    </source>
</evidence>
<feature type="region of interest" description="Disordered" evidence="7">
    <location>
        <begin position="1"/>
        <end position="23"/>
    </location>
</feature>
<accession>A0A1X2HUV5</accession>
<keyword evidence="4 5" id="KW-0949">S-adenosyl-L-methionine</keyword>
<evidence type="ECO:0000256" key="6">
    <source>
        <dbReference type="RuleBase" id="RU367087"/>
    </source>
</evidence>
<evidence type="ECO:0000256" key="4">
    <source>
        <dbReference type="ARBA" id="ARBA00022691"/>
    </source>
</evidence>
<dbReference type="Proteomes" id="UP000242180">
    <property type="component" value="Unassembled WGS sequence"/>
</dbReference>
<dbReference type="SUPFAM" id="SSF53335">
    <property type="entry name" value="S-adenosyl-L-methionine-dependent methyltransferases"/>
    <property type="match status" value="1"/>
</dbReference>
<dbReference type="OrthoDB" id="540004at2759"/>
<gene>
    <name evidence="9" type="ORF">BCR43DRAFT_450640</name>
</gene>
<evidence type="ECO:0000256" key="3">
    <source>
        <dbReference type="ARBA" id="ARBA00022679"/>
    </source>
</evidence>
<dbReference type="Pfam" id="PF06859">
    <property type="entry name" value="Bin3"/>
    <property type="match status" value="1"/>
</dbReference>
<reference evidence="9 10" key="1">
    <citation type="submission" date="2016-07" db="EMBL/GenBank/DDBJ databases">
        <title>Pervasive Adenine N6-methylation of Active Genes in Fungi.</title>
        <authorList>
            <consortium name="DOE Joint Genome Institute"/>
            <person name="Mondo S.J."/>
            <person name="Dannebaum R.O."/>
            <person name="Kuo R.C."/>
            <person name="Labutti K."/>
            <person name="Haridas S."/>
            <person name="Kuo A."/>
            <person name="Salamov A."/>
            <person name="Ahrendt S.R."/>
            <person name="Lipzen A."/>
            <person name="Sullivan W."/>
            <person name="Andreopoulos W.B."/>
            <person name="Clum A."/>
            <person name="Lindquist E."/>
            <person name="Daum C."/>
            <person name="Ramamoorthy G.K."/>
            <person name="Gryganskyi A."/>
            <person name="Culley D."/>
            <person name="Magnuson J.K."/>
            <person name="James T.Y."/>
            <person name="O'Malley M.A."/>
            <person name="Stajich J.E."/>
            <person name="Spatafora J.W."/>
            <person name="Visel A."/>
            <person name="Grigoriev I.V."/>
        </authorList>
    </citation>
    <scope>NUCLEOTIDE SEQUENCE [LARGE SCALE GENOMIC DNA]</scope>
    <source>
        <strain evidence="9 10">NRRL 2496</strain>
    </source>
</reference>
<comment type="caution">
    <text evidence="9">The sequence shown here is derived from an EMBL/GenBank/DDBJ whole genome shotgun (WGS) entry which is preliminary data.</text>
</comment>
<sequence length="315" mass="36544">MSNLTASEEKRRKRSNRTIDVDNHWRSNKTQALGAAASNVEYASHQKKPKLGDQGKPQVKQLYGNYRGYYRSRRGEHQGTLDPRLTGLGDERLRDLFRNKRVLDIGCNEGKVSLDIAITQHPSYILGVDLDDILVHKAWTRLQGLYSTMNPKGDVPTLSQFQYFPQSMTYLHGFLTMDVPPNHPTTNFPFYIDFQAVDICDHDFGDEKFDAILALSVTKWIHLHQGDDGLKSVFKKVYDTLNEDGVFILEPQPYSSYLKRAKTDKKMKKVYDQINFRDDQFARYLIDELKFKRYETIKPDAPTKGFSRELLIFYK</sequence>
<dbReference type="InterPro" id="IPR029063">
    <property type="entry name" value="SAM-dependent_MTases_sf"/>
</dbReference>
<dbReference type="Gene3D" id="3.40.50.150">
    <property type="entry name" value="Vaccinia Virus protein VP39"/>
    <property type="match status" value="1"/>
</dbReference>
<dbReference type="PANTHER" id="PTHR12315:SF0">
    <property type="entry name" value="7SK SNRNA METHYLPHOSPHATE CAPPING ENZYME"/>
    <property type="match status" value="1"/>
</dbReference>
<dbReference type="InterPro" id="IPR010675">
    <property type="entry name" value="Bin3_C"/>
</dbReference>
<keyword evidence="10" id="KW-1185">Reference proteome</keyword>
<dbReference type="STRING" id="13706.A0A1X2HUV5"/>
<evidence type="ECO:0000256" key="2">
    <source>
        <dbReference type="ARBA" id="ARBA00022603"/>
    </source>
</evidence>
<evidence type="ECO:0000313" key="10">
    <source>
        <dbReference type="Proteomes" id="UP000242180"/>
    </source>
</evidence>
<dbReference type="GO" id="GO:0040031">
    <property type="term" value="P:snRNA modification"/>
    <property type="evidence" value="ECO:0007669"/>
    <property type="project" value="TreeGrafter"/>
</dbReference>
<proteinExistence type="inferred from homology"/>
<dbReference type="PROSITE" id="PS51515">
    <property type="entry name" value="BIN3_SAM"/>
    <property type="match status" value="1"/>
</dbReference>
<name>A0A1X2HUV5_SYNRA</name>
<dbReference type="InParanoid" id="A0A1X2HUV5"/>
<dbReference type="GO" id="GO:0008173">
    <property type="term" value="F:RNA methyltransferase activity"/>
    <property type="evidence" value="ECO:0007669"/>
    <property type="project" value="UniProtKB-UniRule"/>
</dbReference>
<evidence type="ECO:0000259" key="8">
    <source>
        <dbReference type="PROSITE" id="PS51515"/>
    </source>
</evidence>
<comment type="similarity">
    <text evidence="1 6">Belongs to the methyltransferase superfamily.</text>
</comment>
<dbReference type="GO" id="GO:0032259">
    <property type="term" value="P:methylation"/>
    <property type="evidence" value="ECO:0007669"/>
    <property type="project" value="UniProtKB-KW"/>
</dbReference>
<keyword evidence="3 6" id="KW-0808">Transferase</keyword>